<accession>A0A1H2A704</accession>
<dbReference type="Proteomes" id="UP000199092">
    <property type="component" value="Chromosome I"/>
</dbReference>
<evidence type="ECO:0000313" key="2">
    <source>
        <dbReference type="EMBL" id="SDT41562.1"/>
    </source>
</evidence>
<evidence type="ECO:0000313" key="3">
    <source>
        <dbReference type="Proteomes" id="UP000199092"/>
    </source>
</evidence>
<protein>
    <recommendedName>
        <fullName evidence="4">Flp pilus-assembly TadE/G-like</fullName>
    </recommendedName>
</protein>
<name>A0A1H2A704_9ACTN</name>
<dbReference type="RefSeq" id="WP_172826148.1">
    <property type="nucleotide sequence ID" value="NZ_LT629749.1"/>
</dbReference>
<keyword evidence="1" id="KW-0812">Transmembrane</keyword>
<keyword evidence="1" id="KW-1133">Transmembrane helix</keyword>
<dbReference type="STRING" id="546871.SAMN04488543_4253"/>
<proteinExistence type="predicted"/>
<feature type="transmembrane region" description="Helical" evidence="1">
    <location>
        <begin position="12"/>
        <end position="32"/>
    </location>
</feature>
<reference evidence="2 3" key="1">
    <citation type="submission" date="2016-10" db="EMBL/GenBank/DDBJ databases">
        <authorList>
            <person name="de Groot N.N."/>
        </authorList>
    </citation>
    <scope>NUCLEOTIDE SEQUENCE [LARGE SCALE GENOMIC DNA]</scope>
    <source>
        <strain evidence="2 3">DSM 21741</strain>
    </source>
</reference>
<dbReference type="AlphaFoldDB" id="A0A1H2A704"/>
<keyword evidence="3" id="KW-1185">Reference proteome</keyword>
<evidence type="ECO:0000256" key="1">
    <source>
        <dbReference type="SAM" id="Phobius"/>
    </source>
</evidence>
<keyword evidence="1" id="KW-0472">Membrane</keyword>
<sequence length="136" mass="13168">MTCPVRDERGQSVSLFVLLVMGALVLVAGLVVDGGQKVAAAGRAEAAAAGASRAAGNAAATRQLGGAEPAGAAVLAAKAYLAGDPTVQGTVSLRQGVVRVETRSSAPTIFLSVVGLATVTGTGSAEAVVVPTGGVR</sequence>
<evidence type="ECO:0008006" key="4">
    <source>
        <dbReference type="Google" id="ProtNLM"/>
    </source>
</evidence>
<organism evidence="2 3">
    <name type="scientific">Friedmanniella luteola</name>
    <dbReference type="NCBI Taxonomy" id="546871"/>
    <lineage>
        <taxon>Bacteria</taxon>
        <taxon>Bacillati</taxon>
        <taxon>Actinomycetota</taxon>
        <taxon>Actinomycetes</taxon>
        <taxon>Propionibacteriales</taxon>
        <taxon>Nocardioidaceae</taxon>
        <taxon>Friedmanniella</taxon>
    </lineage>
</organism>
<gene>
    <name evidence="2" type="ORF">SAMN04488543_4253</name>
</gene>
<dbReference type="EMBL" id="LT629749">
    <property type="protein sequence ID" value="SDT41562.1"/>
    <property type="molecule type" value="Genomic_DNA"/>
</dbReference>